<proteinExistence type="inferred from homology"/>
<dbReference type="PANTHER" id="PTHR43544">
    <property type="entry name" value="SHORT-CHAIN DEHYDROGENASE/REDUCTASE"/>
    <property type="match status" value="1"/>
</dbReference>
<comment type="similarity">
    <text evidence="1">Belongs to the short-chain dehydrogenases/reductases (SDR) family.</text>
</comment>
<dbReference type="GO" id="GO:0005737">
    <property type="term" value="C:cytoplasm"/>
    <property type="evidence" value="ECO:0007669"/>
    <property type="project" value="TreeGrafter"/>
</dbReference>
<evidence type="ECO:0000313" key="4">
    <source>
        <dbReference type="EMBL" id="EJT74784.1"/>
    </source>
</evidence>
<evidence type="ECO:0000313" key="6">
    <source>
        <dbReference type="Proteomes" id="UP000006039"/>
    </source>
</evidence>
<dbReference type="GeneID" id="20349080"/>
<dbReference type="EnsemblFungi" id="EJT74784">
    <property type="protein sequence ID" value="EJT74784"/>
    <property type="gene ID" value="GGTG_08622"/>
</dbReference>
<reference evidence="5" key="5">
    <citation type="submission" date="2018-04" db="UniProtKB">
        <authorList>
            <consortium name="EnsemblFungi"/>
        </authorList>
    </citation>
    <scope>IDENTIFICATION</scope>
    <source>
        <strain evidence="5">R3-111a-1</strain>
    </source>
</reference>
<dbReference type="HOGENOM" id="CLU_010194_9_1_1"/>
<name>J3P536_GAET3</name>
<accession>J3P536</accession>
<dbReference type="GO" id="GO:0016491">
    <property type="term" value="F:oxidoreductase activity"/>
    <property type="evidence" value="ECO:0007669"/>
    <property type="project" value="UniProtKB-KW"/>
</dbReference>
<evidence type="ECO:0000256" key="1">
    <source>
        <dbReference type="ARBA" id="ARBA00006484"/>
    </source>
</evidence>
<evidence type="ECO:0000256" key="3">
    <source>
        <dbReference type="ARBA" id="ARBA00023002"/>
    </source>
</evidence>
<dbReference type="PANTHER" id="PTHR43544:SF7">
    <property type="entry name" value="NADB-LER2"/>
    <property type="match status" value="1"/>
</dbReference>
<dbReference type="Pfam" id="PF00106">
    <property type="entry name" value="adh_short"/>
    <property type="match status" value="1"/>
</dbReference>
<gene>
    <name evidence="5" type="primary">20349080</name>
    <name evidence="4" type="ORF">GGTG_08622</name>
</gene>
<reference evidence="4" key="3">
    <citation type="submission" date="2010-09" db="EMBL/GenBank/DDBJ databases">
        <title>Annotation of Gaeumannomyces graminis var. tritici R3-111a-1.</title>
        <authorList>
            <consortium name="The Broad Institute Genome Sequencing Platform"/>
            <person name="Ma L.-J."/>
            <person name="Dead R."/>
            <person name="Young S.K."/>
            <person name="Zeng Q."/>
            <person name="Gargeya S."/>
            <person name="Fitzgerald M."/>
            <person name="Haas B."/>
            <person name="Abouelleil A."/>
            <person name="Alvarado L."/>
            <person name="Arachchi H.M."/>
            <person name="Berlin A."/>
            <person name="Brown A."/>
            <person name="Chapman S.B."/>
            <person name="Chen Z."/>
            <person name="Dunbar C."/>
            <person name="Freedman E."/>
            <person name="Gearin G."/>
            <person name="Gellesch M."/>
            <person name="Goldberg J."/>
            <person name="Griggs A."/>
            <person name="Gujja S."/>
            <person name="Heiman D."/>
            <person name="Howarth C."/>
            <person name="Larson L."/>
            <person name="Lui A."/>
            <person name="MacDonald P.J.P."/>
            <person name="Mehta T."/>
            <person name="Montmayeur A."/>
            <person name="Murphy C."/>
            <person name="Neiman D."/>
            <person name="Pearson M."/>
            <person name="Priest M."/>
            <person name="Roberts A."/>
            <person name="Saif S."/>
            <person name="Shea T."/>
            <person name="Shenoy N."/>
            <person name="Sisk P."/>
            <person name="Stolte C."/>
            <person name="Sykes S."/>
            <person name="Yandava C."/>
            <person name="Wortman J."/>
            <person name="Nusbaum C."/>
            <person name="Birren B."/>
        </authorList>
    </citation>
    <scope>NUCLEOTIDE SEQUENCE</scope>
    <source>
        <strain evidence="4">R3-111a-1</strain>
    </source>
</reference>
<dbReference type="RefSeq" id="XP_009224728.1">
    <property type="nucleotide sequence ID" value="XM_009226464.1"/>
</dbReference>
<evidence type="ECO:0008006" key="7">
    <source>
        <dbReference type="Google" id="ProtNLM"/>
    </source>
</evidence>
<keyword evidence="3" id="KW-0560">Oxidoreductase</keyword>
<dbReference type="Proteomes" id="UP000006039">
    <property type="component" value="Unassembled WGS sequence"/>
</dbReference>
<dbReference type="VEuPathDB" id="FungiDB:GGTG_08622"/>
<reference evidence="5" key="4">
    <citation type="journal article" date="2015" name="G3 (Bethesda)">
        <title>Genome sequences of three phytopathogenic species of the Magnaporthaceae family of fungi.</title>
        <authorList>
            <person name="Okagaki L.H."/>
            <person name="Nunes C.C."/>
            <person name="Sailsbery J."/>
            <person name="Clay B."/>
            <person name="Brown D."/>
            <person name="John T."/>
            <person name="Oh Y."/>
            <person name="Young N."/>
            <person name="Fitzgerald M."/>
            <person name="Haas B.J."/>
            <person name="Zeng Q."/>
            <person name="Young S."/>
            <person name="Adiconis X."/>
            <person name="Fan L."/>
            <person name="Levin J.Z."/>
            <person name="Mitchell T.K."/>
            <person name="Okubara P.A."/>
            <person name="Farman M.L."/>
            <person name="Kohn L.M."/>
            <person name="Birren B."/>
            <person name="Ma L.-J."/>
            <person name="Dean R.A."/>
        </authorList>
    </citation>
    <scope>NUCLEOTIDE SEQUENCE</scope>
    <source>
        <strain evidence="5">R3-111a-1</strain>
    </source>
</reference>
<dbReference type="PRINTS" id="PR00081">
    <property type="entry name" value="GDHRDH"/>
</dbReference>
<dbReference type="Gene3D" id="3.40.50.720">
    <property type="entry name" value="NAD(P)-binding Rossmann-like Domain"/>
    <property type="match status" value="1"/>
</dbReference>
<keyword evidence="2" id="KW-0521">NADP</keyword>
<organism evidence="4">
    <name type="scientific">Gaeumannomyces tritici (strain R3-111a-1)</name>
    <name type="common">Wheat and barley take-all root rot fungus</name>
    <name type="synonym">Gaeumannomyces graminis var. tritici</name>
    <dbReference type="NCBI Taxonomy" id="644352"/>
    <lineage>
        <taxon>Eukaryota</taxon>
        <taxon>Fungi</taxon>
        <taxon>Dikarya</taxon>
        <taxon>Ascomycota</taxon>
        <taxon>Pezizomycotina</taxon>
        <taxon>Sordariomycetes</taxon>
        <taxon>Sordariomycetidae</taxon>
        <taxon>Magnaporthales</taxon>
        <taxon>Magnaporthaceae</taxon>
        <taxon>Gaeumannomyces</taxon>
    </lineage>
</organism>
<dbReference type="InterPro" id="IPR002347">
    <property type="entry name" value="SDR_fam"/>
</dbReference>
<evidence type="ECO:0000313" key="5">
    <source>
        <dbReference type="EnsemblFungi" id="EJT74784"/>
    </source>
</evidence>
<evidence type="ECO:0000256" key="2">
    <source>
        <dbReference type="ARBA" id="ARBA00022857"/>
    </source>
</evidence>
<dbReference type="InterPro" id="IPR036291">
    <property type="entry name" value="NAD(P)-bd_dom_sf"/>
</dbReference>
<reference evidence="4" key="2">
    <citation type="submission" date="2010-07" db="EMBL/GenBank/DDBJ databases">
        <authorList>
            <consortium name="The Broad Institute Genome Sequencing Platform"/>
            <consortium name="Broad Institute Genome Sequencing Center for Infectious Disease"/>
            <person name="Ma L.-J."/>
            <person name="Dead R."/>
            <person name="Young S."/>
            <person name="Zeng Q."/>
            <person name="Koehrsen M."/>
            <person name="Alvarado L."/>
            <person name="Berlin A."/>
            <person name="Chapman S.B."/>
            <person name="Chen Z."/>
            <person name="Freedman E."/>
            <person name="Gellesch M."/>
            <person name="Goldberg J."/>
            <person name="Griggs A."/>
            <person name="Gujja S."/>
            <person name="Heilman E.R."/>
            <person name="Heiman D."/>
            <person name="Hepburn T."/>
            <person name="Howarth C."/>
            <person name="Jen D."/>
            <person name="Larson L."/>
            <person name="Mehta T."/>
            <person name="Neiman D."/>
            <person name="Pearson M."/>
            <person name="Roberts A."/>
            <person name="Saif S."/>
            <person name="Shea T."/>
            <person name="Shenoy N."/>
            <person name="Sisk P."/>
            <person name="Stolte C."/>
            <person name="Sykes S."/>
            <person name="Walk T."/>
            <person name="White J."/>
            <person name="Yandava C."/>
            <person name="Haas B."/>
            <person name="Nusbaum C."/>
            <person name="Birren B."/>
        </authorList>
    </citation>
    <scope>NUCLEOTIDE SEQUENCE</scope>
    <source>
        <strain evidence="4">R3-111a-1</strain>
    </source>
</reference>
<dbReference type="InterPro" id="IPR051468">
    <property type="entry name" value="Fungal_SecMetab_SDRs"/>
</dbReference>
<dbReference type="SUPFAM" id="SSF51735">
    <property type="entry name" value="NAD(P)-binding Rossmann-fold domains"/>
    <property type="match status" value="1"/>
</dbReference>
<dbReference type="STRING" id="644352.J3P536"/>
<dbReference type="EMBL" id="GL385398">
    <property type="protein sequence ID" value="EJT74784.1"/>
    <property type="molecule type" value="Genomic_DNA"/>
</dbReference>
<protein>
    <recommendedName>
        <fullName evidence="7">Aflatoxin biosynthesis ketoreductase nor-1</fullName>
    </recommendedName>
</protein>
<dbReference type="AlphaFoldDB" id="J3P536"/>
<dbReference type="OrthoDB" id="9876299at2759"/>
<keyword evidence="6" id="KW-1185">Reference proteome</keyword>
<dbReference type="eggNOG" id="KOG1611">
    <property type="taxonomic scope" value="Eukaryota"/>
</dbReference>
<sequence length="261" mass="26838">MTGKTILITGANRGIGRGLFDHYAAQPGNTVVAAVRDPTRCRAELEAQSPRGAGTRLLVVGLDATSSASPSRAADELRAAGVGRLDVVVANAGVGKVARLEDASVADVETVVKVNGVAPLFLYQAMLPLMRAAAAAAKDAGEEGATLPVFALISSGGGSIAEAATSDAFALGVYGGSKALANFLTVKMGAENDWLITLCIAPGLVATDMAKLAEDSGIDFKVVGKTPQACAENTAHIIKNATKEEHSGKFFNETIDKFHAW</sequence>
<reference evidence="6" key="1">
    <citation type="submission" date="2010-07" db="EMBL/GenBank/DDBJ databases">
        <title>The genome sequence of Gaeumannomyces graminis var. tritici strain R3-111a-1.</title>
        <authorList>
            <consortium name="The Broad Institute Genome Sequencing Platform"/>
            <person name="Ma L.-J."/>
            <person name="Dead R."/>
            <person name="Young S."/>
            <person name="Zeng Q."/>
            <person name="Koehrsen M."/>
            <person name="Alvarado L."/>
            <person name="Berlin A."/>
            <person name="Chapman S.B."/>
            <person name="Chen Z."/>
            <person name="Freedman E."/>
            <person name="Gellesch M."/>
            <person name="Goldberg J."/>
            <person name="Griggs A."/>
            <person name="Gujja S."/>
            <person name="Heilman E.R."/>
            <person name="Heiman D."/>
            <person name="Hepburn T."/>
            <person name="Howarth C."/>
            <person name="Jen D."/>
            <person name="Larson L."/>
            <person name="Mehta T."/>
            <person name="Neiman D."/>
            <person name="Pearson M."/>
            <person name="Roberts A."/>
            <person name="Saif S."/>
            <person name="Shea T."/>
            <person name="Shenoy N."/>
            <person name="Sisk P."/>
            <person name="Stolte C."/>
            <person name="Sykes S."/>
            <person name="Walk T."/>
            <person name="White J."/>
            <person name="Yandava C."/>
            <person name="Haas B."/>
            <person name="Nusbaum C."/>
            <person name="Birren B."/>
        </authorList>
    </citation>
    <scope>NUCLEOTIDE SEQUENCE [LARGE SCALE GENOMIC DNA]</scope>
    <source>
        <strain evidence="6">R3-111a-1</strain>
    </source>
</reference>